<evidence type="ECO:0000313" key="1">
    <source>
        <dbReference type="EMBL" id="CCA76008.1"/>
    </source>
</evidence>
<proteinExistence type="predicted"/>
<keyword evidence="2" id="KW-1185">Reference proteome</keyword>
<gene>
    <name evidence="1" type="ORF">PIIN_10008</name>
</gene>
<dbReference type="Proteomes" id="UP000007148">
    <property type="component" value="Unassembled WGS sequence"/>
</dbReference>
<dbReference type="EMBL" id="CAFZ01000578">
    <property type="protein sequence ID" value="CCA76008.1"/>
    <property type="molecule type" value="Genomic_DNA"/>
</dbReference>
<name>G4TXG5_SERID</name>
<dbReference type="HOGENOM" id="CLU_1548218_0_0_1"/>
<accession>G4TXG5</accession>
<protein>
    <submittedName>
        <fullName evidence="1">Uncharacterized protein</fullName>
    </submittedName>
</protein>
<dbReference type="AlphaFoldDB" id="G4TXG5"/>
<sequence>MVVPRNVYRAVTNPRSDMSSSTETWSLTTRFPANLSKYVLNRQSVFKLMCCIREVAHLNVFKAEGYATLPALGHLSCKTDCSWQAQIQRGGYLGQDSTENGQKPAVKRQMVPATRVRPAAWSIANKVRTEDHHDVRRGTIISSERIFRWVINWILAKKSRPASCQMAPDDHLL</sequence>
<organism evidence="1 2">
    <name type="scientific">Serendipita indica (strain DSM 11827)</name>
    <name type="common">Root endophyte fungus</name>
    <name type="synonym">Piriformospora indica</name>
    <dbReference type="NCBI Taxonomy" id="1109443"/>
    <lineage>
        <taxon>Eukaryota</taxon>
        <taxon>Fungi</taxon>
        <taxon>Dikarya</taxon>
        <taxon>Basidiomycota</taxon>
        <taxon>Agaricomycotina</taxon>
        <taxon>Agaricomycetes</taxon>
        <taxon>Sebacinales</taxon>
        <taxon>Serendipitaceae</taxon>
        <taxon>Serendipita</taxon>
    </lineage>
</organism>
<dbReference type="InParanoid" id="G4TXG5"/>
<evidence type="ECO:0000313" key="2">
    <source>
        <dbReference type="Proteomes" id="UP000007148"/>
    </source>
</evidence>
<comment type="caution">
    <text evidence="1">The sequence shown here is derived from an EMBL/GenBank/DDBJ whole genome shotgun (WGS) entry which is preliminary data.</text>
</comment>
<reference evidence="1 2" key="1">
    <citation type="journal article" date="2011" name="PLoS Pathog.">
        <title>Endophytic Life Strategies Decoded by Genome and Transcriptome Analyses of the Mutualistic Root Symbiont Piriformospora indica.</title>
        <authorList>
            <person name="Zuccaro A."/>
            <person name="Lahrmann U."/>
            <person name="Guldener U."/>
            <person name="Langen G."/>
            <person name="Pfiffi S."/>
            <person name="Biedenkopf D."/>
            <person name="Wong P."/>
            <person name="Samans B."/>
            <person name="Grimm C."/>
            <person name="Basiewicz M."/>
            <person name="Murat C."/>
            <person name="Martin F."/>
            <person name="Kogel K.H."/>
        </authorList>
    </citation>
    <scope>NUCLEOTIDE SEQUENCE [LARGE SCALE GENOMIC DNA]</scope>
    <source>
        <strain evidence="1 2">DSM 11827</strain>
    </source>
</reference>